<dbReference type="Pfam" id="PF08448">
    <property type="entry name" value="PAS_4"/>
    <property type="match status" value="3"/>
</dbReference>
<feature type="domain" description="PAS" evidence="7">
    <location>
        <begin position="659"/>
        <end position="729"/>
    </location>
</feature>
<keyword evidence="5" id="KW-0418">Kinase</keyword>
<comment type="caution">
    <text evidence="9">The sequence shown here is derived from an EMBL/GenBank/DDBJ whole genome shotgun (WGS) entry which is preliminary data.</text>
</comment>
<feature type="domain" description="Histidine kinase" evidence="6">
    <location>
        <begin position="802"/>
        <end position="1017"/>
    </location>
</feature>
<dbReference type="InterPro" id="IPR005467">
    <property type="entry name" value="His_kinase_dom"/>
</dbReference>
<keyword evidence="4" id="KW-0808">Transferase</keyword>
<gene>
    <name evidence="9" type="ORF">ACFSRY_12915</name>
</gene>
<dbReference type="InterPro" id="IPR036097">
    <property type="entry name" value="HisK_dim/P_sf"/>
</dbReference>
<dbReference type="NCBIfam" id="TIGR00229">
    <property type="entry name" value="sensory_box"/>
    <property type="match status" value="3"/>
</dbReference>
<feature type="domain" description="PAS" evidence="7">
    <location>
        <begin position="410"/>
        <end position="446"/>
    </location>
</feature>
<dbReference type="InterPro" id="IPR003661">
    <property type="entry name" value="HisK_dim/P_dom"/>
</dbReference>
<dbReference type="InterPro" id="IPR013656">
    <property type="entry name" value="PAS_4"/>
</dbReference>
<dbReference type="InterPro" id="IPR036890">
    <property type="entry name" value="HATPase_C_sf"/>
</dbReference>
<dbReference type="SMART" id="SM00387">
    <property type="entry name" value="HATPase_c"/>
    <property type="match status" value="1"/>
</dbReference>
<dbReference type="EMBL" id="JBHULU010000017">
    <property type="protein sequence ID" value="MFD2514769.1"/>
    <property type="molecule type" value="Genomic_DNA"/>
</dbReference>
<dbReference type="Gene3D" id="3.30.450.20">
    <property type="entry name" value="PAS domain"/>
    <property type="match status" value="6"/>
</dbReference>
<dbReference type="SMART" id="SM00091">
    <property type="entry name" value="PAS"/>
    <property type="match status" value="6"/>
</dbReference>
<protein>
    <recommendedName>
        <fullName evidence="2">histidine kinase</fullName>
        <ecNumber evidence="2">2.7.13.3</ecNumber>
    </recommendedName>
</protein>
<dbReference type="PANTHER" id="PTHR43304:SF1">
    <property type="entry name" value="PAC DOMAIN-CONTAINING PROTEIN"/>
    <property type="match status" value="1"/>
</dbReference>
<dbReference type="PROSITE" id="PS50112">
    <property type="entry name" value="PAS"/>
    <property type="match status" value="2"/>
</dbReference>
<evidence type="ECO:0000256" key="3">
    <source>
        <dbReference type="ARBA" id="ARBA00022553"/>
    </source>
</evidence>
<evidence type="ECO:0000259" key="7">
    <source>
        <dbReference type="PROSITE" id="PS50112"/>
    </source>
</evidence>
<evidence type="ECO:0000256" key="4">
    <source>
        <dbReference type="ARBA" id="ARBA00022679"/>
    </source>
</evidence>
<dbReference type="SUPFAM" id="SSF55874">
    <property type="entry name" value="ATPase domain of HSP90 chaperone/DNA topoisomerase II/histidine kinase"/>
    <property type="match status" value="1"/>
</dbReference>
<dbReference type="CDD" id="cd00130">
    <property type="entry name" value="PAS"/>
    <property type="match status" value="4"/>
</dbReference>
<dbReference type="Gene3D" id="3.30.565.10">
    <property type="entry name" value="Histidine kinase-like ATPase, C-terminal domain"/>
    <property type="match status" value="1"/>
</dbReference>
<dbReference type="PROSITE" id="PS50113">
    <property type="entry name" value="PAC"/>
    <property type="match status" value="3"/>
</dbReference>
<organism evidence="9 10">
    <name type="scientific">Pontibacter locisalis</name>
    <dbReference type="NCBI Taxonomy" id="1719035"/>
    <lineage>
        <taxon>Bacteria</taxon>
        <taxon>Pseudomonadati</taxon>
        <taxon>Bacteroidota</taxon>
        <taxon>Cytophagia</taxon>
        <taxon>Cytophagales</taxon>
        <taxon>Hymenobacteraceae</taxon>
        <taxon>Pontibacter</taxon>
    </lineage>
</organism>
<dbReference type="InterPro" id="IPR000014">
    <property type="entry name" value="PAS"/>
</dbReference>
<name>A0ABW5IM88_9BACT</name>
<accession>A0ABW5IM88</accession>
<dbReference type="InterPro" id="IPR035965">
    <property type="entry name" value="PAS-like_dom_sf"/>
</dbReference>
<dbReference type="Pfam" id="PF00512">
    <property type="entry name" value="HisKA"/>
    <property type="match status" value="1"/>
</dbReference>
<dbReference type="InterPro" id="IPR003594">
    <property type="entry name" value="HATPase_dom"/>
</dbReference>
<dbReference type="PRINTS" id="PR00344">
    <property type="entry name" value="BCTRLSENSOR"/>
</dbReference>
<reference evidence="10" key="1">
    <citation type="journal article" date="2019" name="Int. J. Syst. Evol. Microbiol.">
        <title>The Global Catalogue of Microorganisms (GCM) 10K type strain sequencing project: providing services to taxonomists for standard genome sequencing and annotation.</title>
        <authorList>
            <consortium name="The Broad Institute Genomics Platform"/>
            <consortium name="The Broad Institute Genome Sequencing Center for Infectious Disease"/>
            <person name="Wu L."/>
            <person name="Ma J."/>
        </authorList>
    </citation>
    <scope>NUCLEOTIDE SEQUENCE [LARGE SCALE GENOMIC DNA]</scope>
    <source>
        <strain evidence="10">KCTC 42498</strain>
    </source>
</reference>
<dbReference type="InterPro" id="IPR013655">
    <property type="entry name" value="PAS_fold_3"/>
</dbReference>
<evidence type="ECO:0000259" key="8">
    <source>
        <dbReference type="PROSITE" id="PS50113"/>
    </source>
</evidence>
<keyword evidence="10" id="KW-1185">Reference proteome</keyword>
<comment type="catalytic activity">
    <reaction evidence="1">
        <text>ATP + protein L-histidine = ADP + protein N-phospho-L-histidine.</text>
        <dbReference type="EC" id="2.7.13.3"/>
    </reaction>
</comment>
<dbReference type="InterPro" id="IPR052162">
    <property type="entry name" value="Sensor_kinase/Photoreceptor"/>
</dbReference>
<dbReference type="PROSITE" id="PS50109">
    <property type="entry name" value="HIS_KIN"/>
    <property type="match status" value="1"/>
</dbReference>
<dbReference type="SUPFAM" id="SSF47384">
    <property type="entry name" value="Homodimeric domain of signal transducing histidine kinase"/>
    <property type="match status" value="1"/>
</dbReference>
<dbReference type="PANTHER" id="PTHR43304">
    <property type="entry name" value="PHYTOCHROME-LIKE PROTEIN CPH1"/>
    <property type="match status" value="1"/>
</dbReference>
<dbReference type="SMART" id="SM00388">
    <property type="entry name" value="HisKA"/>
    <property type="match status" value="1"/>
</dbReference>
<dbReference type="InterPro" id="IPR004358">
    <property type="entry name" value="Sig_transdc_His_kin-like_C"/>
</dbReference>
<dbReference type="SMART" id="SM00086">
    <property type="entry name" value="PAC"/>
    <property type="match status" value="3"/>
</dbReference>
<sequence>MNQDLTPDFQLVFNTMPGNFLVLKPDVPHFTILAVSDELLKLANLERHSVIGRSIFEVFPENPEAVTATGPSNLRKSLTSAVETKQSDQMPVIRYDVPNAEGVFEKRYWSSFNKPILNKDGDILYLLHATKEVTDDVKAEEKVIELEKVESTYSLFMQAPVAVCIVNGPENLVRLANEEMLQVLGNTSEIIGKPLFEVIPEAIPQGFPELLDQVRSTGTQVSATEYPITLHIDGEEELRYYNFVYQPYFEKSSDPEASGVFSVAHEVTEQVLARKRVEETEYRYRTLIEEAPIATALYIGKEIRIQYANDIMLSYWGKDCSVTGKTLREALPELEGQPFPDLLDRVYATGVAYSGVKEKANLFIDGRLQSFYFTYTYKPLFDVAGILYGIHQTAIDVTEEVLAQRKLEENKEELNKLANAMPQLVWIADADGEVTYYNDRISEFAGATKLPNGTWRWEGILFPDDVMATSNAWNKAVAEASVYEQEHRLQMKDGAYRWYLSRALPQLNKAGNVLKWYGTATDVQRQKEYEEALRQSEARLQAIIEATPECIKIVSEDGTLQFINHSGLEMIEGNKELLGTACVFDIIDPEYKKEWQRNHKRVCNGESLSWEFNIIGLNGARRRMETHAVPLSTAEGVMHLGVTRDVTERKKSEIALRESEEQFRTFANNVQNLAWMAEPDGWIYWYNQRWYEYTGTTLEEMLGWGWAKVHHPDHVDSVVAHLKETWEKGETWELTFPLRGADGAYRWFLTRAHAVKDTHGKVVRWIGTNTNIDNQKKAEAALELKNKELTYINNDLDNFVYAASHDLKAPIANIEGLLAFLSDDLSQGILQENDAKHVMSLMQGSVNRFKKTINNLNDVVKLQQENKVSPVLVSLPEVVQEVIQDLEPMIQSSGVQLTIDVSECSTIHFSEKNLRSIIYNLLSNAIKYRSPEREALVEVHCQTAATHHVITVKDNGLGMKENHMGQLFTMFKRFHDHVEGSGIGLYMVKKMVENAGGHIEVESQIDVGSTFRVFLKR</sequence>
<feature type="domain" description="PAC" evidence="8">
    <location>
        <begin position="483"/>
        <end position="535"/>
    </location>
</feature>
<evidence type="ECO:0000256" key="2">
    <source>
        <dbReference type="ARBA" id="ARBA00012438"/>
    </source>
</evidence>
<dbReference type="Proteomes" id="UP001597544">
    <property type="component" value="Unassembled WGS sequence"/>
</dbReference>
<dbReference type="Pfam" id="PF08447">
    <property type="entry name" value="PAS_3"/>
    <property type="match status" value="2"/>
</dbReference>
<dbReference type="InterPro" id="IPR001610">
    <property type="entry name" value="PAC"/>
</dbReference>
<evidence type="ECO:0000313" key="9">
    <source>
        <dbReference type="EMBL" id="MFD2514769.1"/>
    </source>
</evidence>
<dbReference type="Gene3D" id="1.10.287.130">
    <property type="match status" value="1"/>
</dbReference>
<dbReference type="EC" id="2.7.13.3" evidence="2"/>
<dbReference type="InterPro" id="IPR000700">
    <property type="entry name" value="PAS-assoc_C"/>
</dbReference>
<dbReference type="CDD" id="cd00082">
    <property type="entry name" value="HisKA"/>
    <property type="match status" value="1"/>
</dbReference>
<dbReference type="Pfam" id="PF02518">
    <property type="entry name" value="HATPase_c"/>
    <property type="match status" value="1"/>
</dbReference>
<evidence type="ECO:0000256" key="1">
    <source>
        <dbReference type="ARBA" id="ARBA00000085"/>
    </source>
</evidence>
<evidence type="ECO:0000259" key="6">
    <source>
        <dbReference type="PROSITE" id="PS50109"/>
    </source>
</evidence>
<proteinExistence type="predicted"/>
<feature type="domain" description="PAC" evidence="8">
    <location>
        <begin position="730"/>
        <end position="784"/>
    </location>
</feature>
<evidence type="ECO:0000313" key="10">
    <source>
        <dbReference type="Proteomes" id="UP001597544"/>
    </source>
</evidence>
<dbReference type="RefSeq" id="WP_377508082.1">
    <property type="nucleotide sequence ID" value="NZ_JBHULU010000017.1"/>
</dbReference>
<evidence type="ECO:0000256" key="5">
    <source>
        <dbReference type="ARBA" id="ARBA00022777"/>
    </source>
</evidence>
<keyword evidence="3" id="KW-0597">Phosphoprotein</keyword>
<dbReference type="SUPFAM" id="SSF55785">
    <property type="entry name" value="PYP-like sensor domain (PAS domain)"/>
    <property type="match status" value="5"/>
</dbReference>
<feature type="domain" description="PAC" evidence="8">
    <location>
        <begin position="608"/>
        <end position="658"/>
    </location>
</feature>